<evidence type="ECO:0000313" key="1">
    <source>
        <dbReference type="EMBL" id="ATU20820.1"/>
    </source>
</evidence>
<dbReference type="AlphaFoldDB" id="A0A2D3D7B5"/>
<sequence length="132" mass="14659">MSLDNGAFATVDELEAGWHPLLDAERARAGILLERASRLIRAQCPSWLRAEEVNPGICADVCCAMTQRAMATSGADIPDGVRQMSQTTGSFQDSWTFDNPSGDLYLRDEERRALNPRRGRAFTITYAHSRVE</sequence>
<accession>A0A2D3D7B5</accession>
<protein>
    <recommendedName>
        <fullName evidence="3">Phage protein Gp19/Gp15/Gp42</fullName>
    </recommendedName>
</protein>
<dbReference type="KEGG" id="bcho:BcFMB_07675"/>
<evidence type="ECO:0000313" key="2">
    <source>
        <dbReference type="Proteomes" id="UP000229907"/>
    </source>
</evidence>
<gene>
    <name evidence="1" type="ORF">BcFMB_07675</name>
</gene>
<name>A0A2D3D7B5_9BIFI</name>
<proteinExistence type="predicted"/>
<dbReference type="RefSeq" id="WP_099721473.1">
    <property type="nucleotide sequence ID" value="NZ_CP018044.1"/>
</dbReference>
<dbReference type="Proteomes" id="UP000229907">
    <property type="component" value="Chromosome"/>
</dbReference>
<dbReference type="EMBL" id="CP018044">
    <property type="protein sequence ID" value="ATU20820.1"/>
    <property type="molecule type" value="Genomic_DNA"/>
</dbReference>
<organism evidence="1 2">
    <name type="scientific">Bifidobacterium choerinum</name>
    <dbReference type="NCBI Taxonomy" id="35760"/>
    <lineage>
        <taxon>Bacteria</taxon>
        <taxon>Bacillati</taxon>
        <taxon>Actinomycetota</taxon>
        <taxon>Actinomycetes</taxon>
        <taxon>Bifidobacteriales</taxon>
        <taxon>Bifidobacteriaceae</taxon>
        <taxon>Bifidobacterium</taxon>
    </lineage>
</organism>
<evidence type="ECO:0008006" key="3">
    <source>
        <dbReference type="Google" id="ProtNLM"/>
    </source>
</evidence>
<reference evidence="1 2" key="1">
    <citation type="submission" date="2016-11" db="EMBL/GenBank/DDBJ databases">
        <title>complete genome sequence of Bifidobacterium choerinum strain FMB-1.</title>
        <authorList>
            <person name="Park C.-S."/>
            <person name="Jung D.-H."/>
            <person name="Choi D.-S."/>
        </authorList>
    </citation>
    <scope>NUCLEOTIDE SEQUENCE [LARGE SCALE GENOMIC DNA]</scope>
    <source>
        <strain evidence="1 2">FMB-1</strain>
    </source>
</reference>